<feature type="domain" description="Type II secretion system protein GspF" evidence="9">
    <location>
        <begin position="264"/>
        <end position="385"/>
    </location>
</feature>
<keyword evidence="5 8" id="KW-0812">Transmembrane</keyword>
<protein>
    <submittedName>
        <fullName evidence="10">Type II secretion system protein F</fullName>
    </submittedName>
</protein>
<sequence length="394" mass="43464">MQFRIRALDVTQRIIQLQIDAADEMSARAQAQADGLVVLSVARARSLAWAPGRQRFPVLLFCQELLALLRSGLSLVEGLEVMAEKEGRTLSRTVLTALIDALRQGKTLSMAMSAQNAIFPDLLVAMVRASERTSDLDQALERYVAYSEQLDSLRGKLVAAATYPVILLVVGMLVVLFLLVFVVPEFSKVYEDISTELPLASQWLLAWGHFVKAHSAVLGLGFVAVVASLVWTFGQPAVRQGLLAQFERMPGIGSRMRVFRLARFFRTVGMLLRGGIPVVQSLELVRELLPIPMQQSLTRALLAIREGRAASDAFTDNDLSTAVASRMLRVGERAGNLGDMMERIAAFHDEEMTRWLDRATRLFGPLLMLVIGLAIGGVVVLMYLPIFQLAESLQ</sequence>
<dbReference type="OrthoDB" id="9805682at2"/>
<dbReference type="Gene3D" id="1.20.81.30">
    <property type="entry name" value="Type II secretion system (T2SS), domain F"/>
    <property type="match status" value="2"/>
</dbReference>
<evidence type="ECO:0000256" key="4">
    <source>
        <dbReference type="ARBA" id="ARBA00022519"/>
    </source>
</evidence>
<evidence type="ECO:0000313" key="11">
    <source>
        <dbReference type="Proteomes" id="UP000005019"/>
    </source>
</evidence>
<dbReference type="InterPro" id="IPR042094">
    <property type="entry name" value="T2SS_GspF_sf"/>
</dbReference>
<dbReference type="eggNOG" id="COG1459">
    <property type="taxonomic scope" value="Bacteria"/>
</dbReference>
<dbReference type="Proteomes" id="UP000005019">
    <property type="component" value="Unassembled WGS sequence"/>
</dbReference>
<dbReference type="PANTHER" id="PTHR30012:SF7">
    <property type="entry name" value="PROTEIN TRANSPORT PROTEIN HOFC HOMOLOG"/>
    <property type="match status" value="1"/>
</dbReference>
<gene>
    <name evidence="10" type="ORF">METUNv1_00736</name>
</gene>
<dbReference type="PANTHER" id="PTHR30012">
    <property type="entry name" value="GENERAL SECRETION PATHWAY PROTEIN"/>
    <property type="match status" value="1"/>
</dbReference>
<dbReference type="GO" id="GO:0015628">
    <property type="term" value="P:protein secretion by the type II secretion system"/>
    <property type="evidence" value="ECO:0007669"/>
    <property type="project" value="TreeGrafter"/>
</dbReference>
<keyword evidence="4" id="KW-0997">Cell inner membrane</keyword>
<comment type="subcellular location">
    <subcellularLocation>
        <location evidence="1">Cell inner membrane</location>
        <topology evidence="1">Multi-pass membrane protein</topology>
    </subcellularLocation>
</comment>
<keyword evidence="6 8" id="KW-1133">Transmembrane helix</keyword>
<evidence type="ECO:0000256" key="7">
    <source>
        <dbReference type="ARBA" id="ARBA00023136"/>
    </source>
</evidence>
<feature type="domain" description="Type II secretion system protein GspF" evidence="9">
    <location>
        <begin position="61"/>
        <end position="184"/>
    </location>
</feature>
<evidence type="ECO:0000256" key="3">
    <source>
        <dbReference type="ARBA" id="ARBA00022475"/>
    </source>
</evidence>
<organism evidence="10 11">
    <name type="scientific">Methyloversatilis universalis (strain ATCC BAA-1314 / DSM 25237 / JCM 13912 / CCUG 52030 / FAM5)</name>
    <dbReference type="NCBI Taxonomy" id="1000565"/>
    <lineage>
        <taxon>Bacteria</taxon>
        <taxon>Pseudomonadati</taxon>
        <taxon>Pseudomonadota</taxon>
        <taxon>Betaproteobacteria</taxon>
        <taxon>Nitrosomonadales</taxon>
        <taxon>Sterolibacteriaceae</taxon>
        <taxon>Methyloversatilis</taxon>
    </lineage>
</organism>
<evidence type="ECO:0000256" key="6">
    <source>
        <dbReference type="ARBA" id="ARBA00022989"/>
    </source>
</evidence>
<accession>F5R9B3</accession>
<reference evidence="10 11" key="1">
    <citation type="journal article" date="2011" name="J. Bacteriol.">
        <title>Genome sequence of Methyloversatilis universalis FAM5T, a methylotrophic representative of the order Rhodocyclales.</title>
        <authorList>
            <person name="Kittichotirat W."/>
            <person name="Good N.M."/>
            <person name="Hall R."/>
            <person name="Bringel F."/>
            <person name="Lajus A."/>
            <person name="Medigue C."/>
            <person name="Smalley N.E."/>
            <person name="Beck D."/>
            <person name="Bumgarner R."/>
            <person name="Vuilleumier S."/>
            <person name="Kalyuzhnaya M.G."/>
        </authorList>
    </citation>
    <scope>NUCLEOTIDE SEQUENCE [LARGE SCALE GENOMIC DNA]</scope>
    <source>
        <strain evidence="11">ATCC BAA-1314 / JCM 13912 / FAM5</strain>
    </source>
</reference>
<dbReference type="RefSeq" id="WP_008058929.1">
    <property type="nucleotide sequence ID" value="NZ_AFHG01000030.1"/>
</dbReference>
<dbReference type="PRINTS" id="PR00812">
    <property type="entry name" value="BCTERIALGSPF"/>
</dbReference>
<comment type="caution">
    <text evidence="10">The sequence shown here is derived from an EMBL/GenBank/DDBJ whole genome shotgun (WGS) entry which is preliminary data.</text>
</comment>
<dbReference type="AlphaFoldDB" id="F5R9B3"/>
<dbReference type="InterPro" id="IPR018076">
    <property type="entry name" value="T2SS_GspF_dom"/>
</dbReference>
<keyword evidence="3" id="KW-1003">Cell membrane</keyword>
<evidence type="ECO:0000256" key="8">
    <source>
        <dbReference type="SAM" id="Phobius"/>
    </source>
</evidence>
<feature type="transmembrane region" description="Helical" evidence="8">
    <location>
        <begin position="213"/>
        <end position="233"/>
    </location>
</feature>
<evidence type="ECO:0000256" key="2">
    <source>
        <dbReference type="ARBA" id="ARBA00005745"/>
    </source>
</evidence>
<proteinExistence type="inferred from homology"/>
<dbReference type="InterPro" id="IPR003004">
    <property type="entry name" value="GspF/PilC"/>
</dbReference>
<evidence type="ECO:0000259" key="9">
    <source>
        <dbReference type="Pfam" id="PF00482"/>
    </source>
</evidence>
<evidence type="ECO:0000256" key="5">
    <source>
        <dbReference type="ARBA" id="ARBA00022692"/>
    </source>
</evidence>
<dbReference type="Pfam" id="PF00482">
    <property type="entry name" value="T2SSF"/>
    <property type="match status" value="2"/>
</dbReference>
<dbReference type="EMBL" id="AFHG01000030">
    <property type="protein sequence ID" value="EGK72904.1"/>
    <property type="molecule type" value="Genomic_DNA"/>
</dbReference>
<evidence type="ECO:0000256" key="1">
    <source>
        <dbReference type="ARBA" id="ARBA00004429"/>
    </source>
</evidence>
<dbReference type="STRING" id="1000565.METUNv1_00736"/>
<feature type="transmembrane region" description="Helical" evidence="8">
    <location>
        <begin position="362"/>
        <end position="384"/>
    </location>
</feature>
<feature type="transmembrane region" description="Helical" evidence="8">
    <location>
        <begin position="157"/>
        <end position="183"/>
    </location>
</feature>
<name>F5R9B3_METUF</name>
<comment type="similarity">
    <text evidence="2">Belongs to the GSP F family.</text>
</comment>
<dbReference type="GO" id="GO:0005886">
    <property type="term" value="C:plasma membrane"/>
    <property type="evidence" value="ECO:0007669"/>
    <property type="project" value="UniProtKB-SubCell"/>
</dbReference>
<evidence type="ECO:0000313" key="10">
    <source>
        <dbReference type="EMBL" id="EGK72904.1"/>
    </source>
</evidence>
<keyword evidence="11" id="KW-1185">Reference proteome</keyword>
<keyword evidence="7 8" id="KW-0472">Membrane</keyword>